<protein>
    <submittedName>
        <fullName evidence="1">Uncharacterized protein</fullName>
    </submittedName>
</protein>
<reference evidence="1" key="1">
    <citation type="journal article" date="2015" name="Nature">
        <title>Complex archaea that bridge the gap between prokaryotes and eukaryotes.</title>
        <authorList>
            <person name="Spang A."/>
            <person name="Saw J.H."/>
            <person name="Jorgensen S.L."/>
            <person name="Zaremba-Niedzwiedzka K."/>
            <person name="Martijn J."/>
            <person name="Lind A.E."/>
            <person name="van Eijk R."/>
            <person name="Schleper C."/>
            <person name="Guy L."/>
            <person name="Ettema T.J."/>
        </authorList>
    </citation>
    <scope>NUCLEOTIDE SEQUENCE</scope>
</reference>
<dbReference type="AlphaFoldDB" id="A0A0F9HZV8"/>
<dbReference type="EMBL" id="LAZR01013651">
    <property type="protein sequence ID" value="KKM20996.1"/>
    <property type="molecule type" value="Genomic_DNA"/>
</dbReference>
<comment type="caution">
    <text evidence="1">The sequence shown here is derived from an EMBL/GenBank/DDBJ whole genome shotgun (WGS) entry which is preliminary data.</text>
</comment>
<proteinExistence type="predicted"/>
<evidence type="ECO:0000313" key="1">
    <source>
        <dbReference type="EMBL" id="KKM20996.1"/>
    </source>
</evidence>
<sequence length="119" mass="13493">MKDTCVVRVDGGLVAHFWPGRSRDEAHIWNWPPALKYEFEGEGIYSIRSVKKPSLRSVSVTIAYHNDPDDTGPRPRRLVAVFNIGHYGICAEFLTKLGVTPPPEGKRKTLHLVVTKRRK</sequence>
<gene>
    <name evidence="1" type="ORF">LCGC14_1639900</name>
</gene>
<organism evidence="1">
    <name type="scientific">marine sediment metagenome</name>
    <dbReference type="NCBI Taxonomy" id="412755"/>
    <lineage>
        <taxon>unclassified sequences</taxon>
        <taxon>metagenomes</taxon>
        <taxon>ecological metagenomes</taxon>
    </lineage>
</organism>
<accession>A0A0F9HZV8</accession>
<name>A0A0F9HZV8_9ZZZZ</name>